<proteinExistence type="inferred from homology"/>
<comment type="function">
    <text evidence="9">Catalyzes the transfer of the phosphoribosyl group of 5-phosphorylribose-1-pyrophosphate (PRPP) to anthranilate to yield N-(5'-phosphoribosyl)-anthranilate (PRA).</text>
</comment>
<feature type="binding site" evidence="9">
    <location>
        <begin position="95"/>
        <end position="98"/>
    </location>
    <ligand>
        <name>5-phospho-alpha-D-ribose 1-diphosphate</name>
        <dbReference type="ChEBI" id="CHEBI:58017"/>
    </ligand>
</feature>
<evidence type="ECO:0000259" key="10">
    <source>
        <dbReference type="Pfam" id="PF00591"/>
    </source>
</evidence>
<evidence type="ECO:0000256" key="3">
    <source>
        <dbReference type="ARBA" id="ARBA00022676"/>
    </source>
</evidence>
<evidence type="ECO:0000256" key="4">
    <source>
        <dbReference type="ARBA" id="ARBA00022679"/>
    </source>
</evidence>
<evidence type="ECO:0000259" key="11">
    <source>
        <dbReference type="Pfam" id="PF02885"/>
    </source>
</evidence>
<dbReference type="NCBIfam" id="TIGR01245">
    <property type="entry name" value="trpD"/>
    <property type="match status" value="1"/>
</dbReference>
<feature type="binding site" evidence="9">
    <location>
        <position position="231"/>
    </location>
    <ligand>
        <name>Mg(2+)</name>
        <dbReference type="ChEBI" id="CHEBI:18420"/>
        <label>2</label>
    </ligand>
</feature>
<dbReference type="PANTHER" id="PTHR43285:SF2">
    <property type="entry name" value="ANTHRANILATE PHOSPHORIBOSYLTRANSFERASE"/>
    <property type="match status" value="1"/>
</dbReference>
<feature type="binding site" evidence="9">
    <location>
        <position position="97"/>
    </location>
    <ligand>
        <name>Mg(2+)</name>
        <dbReference type="ChEBI" id="CHEBI:18420"/>
        <label>1</label>
    </ligand>
</feature>
<keyword evidence="9" id="KW-0460">Magnesium</keyword>
<dbReference type="RefSeq" id="WP_007578316.1">
    <property type="nucleotide sequence ID" value="NZ_AGUD01000295.1"/>
</dbReference>
<keyword evidence="9" id="KW-0479">Metal-binding</keyword>
<keyword evidence="13" id="KW-1185">Reference proteome</keyword>
<comment type="subunit">
    <text evidence="9">Homodimer.</text>
</comment>
<dbReference type="FunFam" id="3.40.1030.10:FF:000002">
    <property type="entry name" value="Anthranilate phosphoribosyltransferase"/>
    <property type="match status" value="1"/>
</dbReference>
<dbReference type="Gene3D" id="3.40.1030.10">
    <property type="entry name" value="Nucleoside phosphorylase/phosphoribosyltransferase catalytic domain"/>
    <property type="match status" value="1"/>
</dbReference>
<comment type="similarity">
    <text evidence="9">Belongs to the anthranilate phosphoribosyltransferase family.</text>
</comment>
<gene>
    <name evidence="9" type="primary">trpD</name>
    <name evidence="12" type="ORF">PAI11_38530</name>
</gene>
<dbReference type="EC" id="2.4.2.18" evidence="9"/>
<dbReference type="GO" id="GO:0004048">
    <property type="term" value="F:anthranilate phosphoribosyltransferase activity"/>
    <property type="evidence" value="ECO:0007669"/>
    <property type="project" value="UniProtKB-UniRule"/>
</dbReference>
<feature type="binding site" evidence="9">
    <location>
        <position position="93"/>
    </location>
    <ligand>
        <name>5-phospho-alpha-D-ribose 1-diphosphate</name>
        <dbReference type="ChEBI" id="CHEBI:58017"/>
    </ligand>
</feature>
<protein>
    <recommendedName>
        <fullName evidence="9">Anthranilate phosphoribosyltransferase</fullName>
        <ecNumber evidence="9">2.4.2.18</ecNumber>
    </recommendedName>
</protein>
<feature type="binding site" evidence="9">
    <location>
        <begin position="113"/>
        <end position="121"/>
    </location>
    <ligand>
        <name>5-phospho-alpha-D-ribose 1-diphosphate</name>
        <dbReference type="ChEBI" id="CHEBI:58017"/>
    </ligand>
</feature>
<evidence type="ECO:0000313" key="12">
    <source>
        <dbReference type="EMBL" id="EHN09306.1"/>
    </source>
</evidence>
<comment type="pathway">
    <text evidence="1 9">Amino-acid biosynthesis; L-tryptophan biosynthesis; L-tryptophan from chorismate: step 2/5.</text>
</comment>
<dbReference type="GO" id="GO:0000287">
    <property type="term" value="F:magnesium ion binding"/>
    <property type="evidence" value="ECO:0007669"/>
    <property type="project" value="UniProtKB-UniRule"/>
</dbReference>
<accession>H0EAH9</accession>
<feature type="binding site" evidence="9">
    <location>
        <position position="230"/>
    </location>
    <ligand>
        <name>Mg(2+)</name>
        <dbReference type="ChEBI" id="CHEBI:18420"/>
        <label>2</label>
    </ligand>
</feature>
<dbReference type="GO" id="GO:0000162">
    <property type="term" value="P:L-tryptophan biosynthetic process"/>
    <property type="evidence" value="ECO:0007669"/>
    <property type="project" value="UniProtKB-UniRule"/>
</dbReference>
<keyword evidence="6 9" id="KW-0057">Aromatic amino acid biosynthesis</keyword>
<comment type="caution">
    <text evidence="9">Lacks conserved residue(s) required for the propagation of feature annotation.</text>
</comment>
<feature type="binding site" evidence="9">
    <location>
        <position position="116"/>
    </location>
    <ligand>
        <name>anthranilate</name>
        <dbReference type="ChEBI" id="CHEBI:16567"/>
        <label>1</label>
    </ligand>
</feature>
<feature type="binding site" evidence="9">
    <location>
        <position position="86"/>
    </location>
    <ligand>
        <name>5-phospho-alpha-D-ribose 1-diphosphate</name>
        <dbReference type="ChEBI" id="CHEBI:58017"/>
    </ligand>
</feature>
<evidence type="ECO:0000256" key="7">
    <source>
        <dbReference type="ARBA" id="ARBA00052328"/>
    </source>
</evidence>
<keyword evidence="4 9" id="KW-0808">Transferase</keyword>
<keyword evidence="2 9" id="KW-0028">Amino-acid biosynthesis</keyword>
<keyword evidence="3 9" id="KW-0328">Glycosyltransferase</keyword>
<evidence type="ECO:0000313" key="13">
    <source>
        <dbReference type="Proteomes" id="UP000005143"/>
    </source>
</evidence>
<dbReference type="UniPathway" id="UPA00035">
    <property type="reaction ID" value="UER00041"/>
</dbReference>
<comment type="catalytic activity">
    <reaction evidence="7 9">
        <text>N-(5-phospho-beta-D-ribosyl)anthranilate + diphosphate = 5-phospho-alpha-D-ribose 1-diphosphate + anthranilate</text>
        <dbReference type="Rhea" id="RHEA:11768"/>
        <dbReference type="ChEBI" id="CHEBI:16567"/>
        <dbReference type="ChEBI" id="CHEBI:18277"/>
        <dbReference type="ChEBI" id="CHEBI:33019"/>
        <dbReference type="ChEBI" id="CHEBI:58017"/>
        <dbReference type="EC" id="2.4.2.18"/>
    </reaction>
</comment>
<feature type="binding site" evidence="9">
    <location>
        <position position="125"/>
    </location>
    <ligand>
        <name>5-phospho-alpha-D-ribose 1-diphosphate</name>
        <dbReference type="ChEBI" id="CHEBI:58017"/>
    </ligand>
</feature>
<dbReference type="InterPro" id="IPR017459">
    <property type="entry name" value="Glycosyl_Trfase_fam3_N_dom"/>
</dbReference>
<feature type="domain" description="Glycosyl transferase family 3" evidence="10">
    <location>
        <begin position="81"/>
        <end position="329"/>
    </location>
</feature>
<feature type="binding site" evidence="9">
    <location>
        <position position="231"/>
    </location>
    <ligand>
        <name>Mg(2+)</name>
        <dbReference type="ChEBI" id="CHEBI:18420"/>
        <label>1</label>
    </ligand>
</feature>
<comment type="similarity">
    <text evidence="8">In the C-terminal section; belongs to the anthranilate phosphoribosyltransferase family.</text>
</comment>
<sequence>MSSRGDLREVLGRLARQEQLTAGEAGAAVRVIMSGRAAPEQTAGFLMALRGRGETVDEVVGVARAMRELATPVHLDDPDGLVDTAGTGGGRSTFNVSTLAALIAAGAGCRVAKHGNRSSTSRSGSADVLRALGVEVGLSPDGVAASIDATGFGFMFAPAHHPAMRHVVPVRRALGVQTIFNLVGPLTNPAGVRRQVIGVSDAGCVDLVARAVARLGALHALVVRGEDGADELSLEGASRAIEIVDGAIVRDGTLVPEDFGLTRRPIDDVAGGEPGENADVLRRVLAGAPGNARDVAVLNAAATIHVSGRSSSLTEAGAMARESLDSGAAAAVLERVVARTRAGVAA</sequence>
<comment type="cofactor">
    <cofactor evidence="9">
        <name>Mg(2+)</name>
        <dbReference type="ChEBI" id="CHEBI:18420"/>
    </cofactor>
    <text evidence="9">Binds 2 magnesium ions per monomer.</text>
</comment>
<dbReference type="InterPro" id="IPR035902">
    <property type="entry name" value="Nuc_phospho_transferase"/>
</dbReference>
<dbReference type="HAMAP" id="MF_00211">
    <property type="entry name" value="TrpD"/>
    <property type="match status" value="1"/>
</dbReference>
<keyword evidence="5 9" id="KW-0822">Tryptophan biosynthesis</keyword>
<organism evidence="12 13">
    <name type="scientific">Patulibacter medicamentivorans</name>
    <dbReference type="NCBI Taxonomy" id="1097667"/>
    <lineage>
        <taxon>Bacteria</taxon>
        <taxon>Bacillati</taxon>
        <taxon>Actinomycetota</taxon>
        <taxon>Thermoleophilia</taxon>
        <taxon>Solirubrobacterales</taxon>
        <taxon>Patulibacteraceae</taxon>
        <taxon>Patulibacter</taxon>
    </lineage>
</organism>
<dbReference type="InterPro" id="IPR000312">
    <property type="entry name" value="Glycosyl_Trfase_fam3"/>
</dbReference>
<evidence type="ECO:0000256" key="5">
    <source>
        <dbReference type="ARBA" id="ARBA00022822"/>
    </source>
</evidence>
<dbReference type="InterPro" id="IPR036320">
    <property type="entry name" value="Glycosyl_Trfase_fam3_N_dom_sf"/>
</dbReference>
<comment type="caution">
    <text evidence="12">The sequence shown here is derived from an EMBL/GenBank/DDBJ whole genome shotgun (WGS) entry which is preliminary data.</text>
</comment>
<dbReference type="EMBL" id="AGUD01000295">
    <property type="protein sequence ID" value="EHN09306.1"/>
    <property type="molecule type" value="Genomic_DNA"/>
</dbReference>
<evidence type="ECO:0000256" key="8">
    <source>
        <dbReference type="ARBA" id="ARBA00061188"/>
    </source>
</evidence>
<evidence type="ECO:0000256" key="2">
    <source>
        <dbReference type="ARBA" id="ARBA00022605"/>
    </source>
</evidence>
<feature type="domain" description="Glycosyl transferase family 3 N-terminal" evidence="11">
    <location>
        <begin position="9"/>
        <end position="70"/>
    </location>
</feature>
<evidence type="ECO:0000256" key="9">
    <source>
        <dbReference type="HAMAP-Rule" id="MF_00211"/>
    </source>
</evidence>
<dbReference type="SUPFAM" id="SSF47648">
    <property type="entry name" value="Nucleoside phosphorylase/phosphoribosyltransferase N-terminal domain"/>
    <property type="match status" value="1"/>
</dbReference>
<dbReference type="PATRIC" id="fig|1097667.3.peg.3818"/>
<dbReference type="Pfam" id="PF00591">
    <property type="entry name" value="Glycos_transf_3"/>
    <property type="match status" value="1"/>
</dbReference>
<dbReference type="Proteomes" id="UP000005143">
    <property type="component" value="Unassembled WGS sequence"/>
</dbReference>
<dbReference type="SUPFAM" id="SSF52418">
    <property type="entry name" value="Nucleoside phosphorylase/phosphoribosyltransferase catalytic domain"/>
    <property type="match status" value="1"/>
</dbReference>
<dbReference type="OrthoDB" id="9806430at2"/>
<evidence type="ECO:0000256" key="6">
    <source>
        <dbReference type="ARBA" id="ARBA00023141"/>
    </source>
</evidence>
<dbReference type="Gene3D" id="1.20.970.10">
    <property type="entry name" value="Transferase, Pyrimidine Nucleoside Phosphorylase, Chain C"/>
    <property type="match status" value="1"/>
</dbReference>
<dbReference type="GO" id="GO:0005829">
    <property type="term" value="C:cytosol"/>
    <property type="evidence" value="ECO:0007669"/>
    <property type="project" value="TreeGrafter"/>
</dbReference>
<dbReference type="InterPro" id="IPR005940">
    <property type="entry name" value="Anthranilate_Pribosyl_Tfrase"/>
</dbReference>
<dbReference type="Pfam" id="PF02885">
    <property type="entry name" value="Glycos_trans_3N"/>
    <property type="match status" value="1"/>
</dbReference>
<dbReference type="PANTHER" id="PTHR43285">
    <property type="entry name" value="ANTHRANILATE PHOSPHORIBOSYLTRANSFERASE"/>
    <property type="match status" value="1"/>
</dbReference>
<reference evidence="12 13" key="1">
    <citation type="journal article" date="2013" name="Biodegradation">
        <title>Quantitative proteomic analysis of ibuprofen-degrading Patulibacter sp. strain I11.</title>
        <authorList>
            <person name="Almeida B."/>
            <person name="Kjeldal H."/>
            <person name="Lolas I."/>
            <person name="Knudsen A.D."/>
            <person name="Carvalho G."/>
            <person name="Nielsen K.L."/>
            <person name="Barreto Crespo M.T."/>
            <person name="Stensballe A."/>
            <person name="Nielsen J.L."/>
        </authorList>
    </citation>
    <scope>NUCLEOTIDE SEQUENCE [LARGE SCALE GENOMIC DNA]</scope>
    <source>
        <strain evidence="12 13">I11</strain>
    </source>
</reference>
<feature type="binding site" evidence="9">
    <location>
        <position position="171"/>
    </location>
    <ligand>
        <name>anthranilate</name>
        <dbReference type="ChEBI" id="CHEBI:16567"/>
        <label>2</label>
    </ligand>
</feature>
<feature type="binding site" evidence="9">
    <location>
        <position position="86"/>
    </location>
    <ligand>
        <name>anthranilate</name>
        <dbReference type="ChEBI" id="CHEBI:16567"/>
        <label>1</label>
    </ligand>
</feature>
<name>H0EAH9_9ACTN</name>
<evidence type="ECO:0000256" key="1">
    <source>
        <dbReference type="ARBA" id="ARBA00004907"/>
    </source>
</evidence>
<dbReference type="AlphaFoldDB" id="H0EAH9"/>